<name>A0ABT3TL14_9GAMM</name>
<comment type="caution">
    <text evidence="1">The sequence shown here is derived from an EMBL/GenBank/DDBJ whole genome shotgun (WGS) entry which is preliminary data.</text>
</comment>
<accession>A0ABT3TL14</accession>
<dbReference type="Pfam" id="PF15887">
    <property type="entry name" value="Peptidase_Mx"/>
    <property type="match status" value="1"/>
</dbReference>
<sequence>MLSLQSGAKGEWVDASGAVYSLCRNRSEHQVCNGAVAHSTSAAADTLCSTCRLNLIVPIVEQRPQNLLAWKRLEAAKRRMISGLSELGLQPQRAETNRAGPMRFEFMEDKRSHPDVLEHFVSTGHKNGVITINIMEADEVGRVQQRELNGERYRTLLGHFRHEAGHYFFLQLVTDSGAFQQLFGDPNLDYNTTMGAYYQSGPPNNWQHNYISAYASSHAMEDWAECFAHYLHLQDTLETAYHHGLLDNDVRQLTLNDQLDAWGTLILSLNEVNRSLGVGDPYPFVISENVAAKLEYVHAAISAGRTAASVNQ</sequence>
<keyword evidence="2" id="KW-1185">Reference proteome</keyword>
<proteinExistence type="predicted"/>
<evidence type="ECO:0000313" key="1">
    <source>
        <dbReference type="EMBL" id="MCX2983022.1"/>
    </source>
</evidence>
<gene>
    <name evidence="1" type="ORF">EYC98_19335</name>
</gene>
<dbReference type="Gene3D" id="3.40.390.70">
    <property type="match status" value="1"/>
</dbReference>
<evidence type="ECO:0000313" key="2">
    <source>
        <dbReference type="Proteomes" id="UP001143362"/>
    </source>
</evidence>
<dbReference type="Proteomes" id="UP001143362">
    <property type="component" value="Unassembled WGS sequence"/>
</dbReference>
<dbReference type="EMBL" id="SHNN01000005">
    <property type="protein sequence ID" value="MCX2983022.1"/>
    <property type="molecule type" value="Genomic_DNA"/>
</dbReference>
<organism evidence="1 2">
    <name type="scientific">Candidatus Litorirhabdus singularis</name>
    <dbReference type="NCBI Taxonomy" id="2518993"/>
    <lineage>
        <taxon>Bacteria</taxon>
        <taxon>Pseudomonadati</taxon>
        <taxon>Pseudomonadota</taxon>
        <taxon>Gammaproteobacteria</taxon>
        <taxon>Cellvibrionales</taxon>
        <taxon>Halieaceae</taxon>
        <taxon>Candidatus Litorirhabdus</taxon>
    </lineage>
</organism>
<reference evidence="1" key="1">
    <citation type="submission" date="2019-02" db="EMBL/GenBank/DDBJ databases">
        <authorList>
            <person name="Li S.-H."/>
        </authorList>
    </citation>
    <scope>NUCLEOTIDE SEQUENCE</scope>
    <source>
        <strain evidence="1">IMCC14734</strain>
    </source>
</reference>
<evidence type="ECO:0008006" key="3">
    <source>
        <dbReference type="Google" id="ProtNLM"/>
    </source>
</evidence>
<dbReference type="InterPro" id="IPR031321">
    <property type="entry name" value="UCP012641"/>
</dbReference>
<dbReference type="PIRSF" id="PIRSF012641">
    <property type="entry name" value="UCP012641"/>
    <property type="match status" value="1"/>
</dbReference>
<protein>
    <recommendedName>
        <fullName evidence="3">Zinc-ribbon domain-containing protein</fullName>
    </recommendedName>
</protein>